<dbReference type="CDD" id="cd09917">
    <property type="entry name" value="F-box_SF"/>
    <property type="match status" value="1"/>
</dbReference>
<dbReference type="InterPro" id="IPR036047">
    <property type="entry name" value="F-box-like_dom_sf"/>
</dbReference>
<protein>
    <recommendedName>
        <fullName evidence="3">F-box domain-containing protein</fullName>
    </recommendedName>
</protein>
<gene>
    <name evidence="1" type="ORF">TeGR_g11174</name>
</gene>
<evidence type="ECO:0000313" key="2">
    <source>
        <dbReference type="Proteomes" id="UP001165060"/>
    </source>
</evidence>
<reference evidence="1 2" key="1">
    <citation type="journal article" date="2023" name="Commun. Biol.">
        <title>Genome analysis of Parmales, the sister group of diatoms, reveals the evolutionary specialization of diatoms from phago-mixotrophs to photoautotrophs.</title>
        <authorList>
            <person name="Ban H."/>
            <person name="Sato S."/>
            <person name="Yoshikawa S."/>
            <person name="Yamada K."/>
            <person name="Nakamura Y."/>
            <person name="Ichinomiya M."/>
            <person name="Sato N."/>
            <person name="Blanc-Mathieu R."/>
            <person name="Endo H."/>
            <person name="Kuwata A."/>
            <person name="Ogata H."/>
        </authorList>
    </citation>
    <scope>NUCLEOTIDE SEQUENCE [LARGE SCALE GENOMIC DNA]</scope>
</reference>
<organism evidence="1 2">
    <name type="scientific">Tetraparma gracilis</name>
    <dbReference type="NCBI Taxonomy" id="2962635"/>
    <lineage>
        <taxon>Eukaryota</taxon>
        <taxon>Sar</taxon>
        <taxon>Stramenopiles</taxon>
        <taxon>Ochrophyta</taxon>
        <taxon>Bolidophyceae</taxon>
        <taxon>Parmales</taxon>
        <taxon>Triparmaceae</taxon>
        <taxon>Tetraparma</taxon>
    </lineage>
</organism>
<dbReference type="EMBL" id="BRYB01001062">
    <property type="protein sequence ID" value="GMI42346.1"/>
    <property type="molecule type" value="Genomic_DNA"/>
</dbReference>
<sequence>MPLLSLPDDCLGEVCSFLSVRDLSLSWRATCKVLASVVRDAAVREAMVQAGSQVTTLGLAAAAERTAFGDLEALQRSWEGRASNSRDLGEYKFLVALDVGRAWERAVGPRCTPLKAPSQAPPRLQFRACAATFGDHCSLVLDGDLPTIWSDDFEEEHGGLHVAVVEKFTGQVRRLIAGPYQWDVVESVCYYDTEGLPDNTLSNNDSSLRVKLQVHHADNGAEKVSIHCSIHNDYNNWPAGKSAFVHGIASLFM</sequence>
<evidence type="ECO:0008006" key="3">
    <source>
        <dbReference type="Google" id="ProtNLM"/>
    </source>
</evidence>
<proteinExistence type="predicted"/>
<comment type="caution">
    <text evidence="1">The sequence shown here is derived from an EMBL/GenBank/DDBJ whole genome shotgun (WGS) entry which is preliminary data.</text>
</comment>
<dbReference type="SUPFAM" id="SSF81383">
    <property type="entry name" value="F-box domain"/>
    <property type="match status" value="1"/>
</dbReference>
<keyword evidence="2" id="KW-1185">Reference proteome</keyword>
<dbReference type="Proteomes" id="UP001165060">
    <property type="component" value="Unassembled WGS sequence"/>
</dbReference>
<accession>A0ABQ6N831</accession>
<name>A0ABQ6N831_9STRA</name>
<evidence type="ECO:0000313" key="1">
    <source>
        <dbReference type="EMBL" id="GMI42346.1"/>
    </source>
</evidence>